<protein>
    <submittedName>
        <fullName evidence="1">Uncharacterized protein</fullName>
    </submittedName>
</protein>
<evidence type="ECO:0000313" key="1">
    <source>
        <dbReference type="EMBL" id="SDD08687.1"/>
    </source>
</evidence>
<accession>A0A1G6RXJ5</accession>
<dbReference type="RefSeq" id="WP_092082044.1">
    <property type="nucleotide sequence ID" value="NZ_FMZW01000007.1"/>
</dbReference>
<dbReference type="EMBL" id="FMZW01000007">
    <property type="protein sequence ID" value="SDD08687.1"/>
    <property type="molecule type" value="Genomic_DNA"/>
</dbReference>
<name>A0A1G6RXJ5_9BRAD</name>
<dbReference type="AlphaFoldDB" id="A0A1G6RXJ5"/>
<proteinExistence type="predicted"/>
<dbReference type="Proteomes" id="UP000199245">
    <property type="component" value="Unassembled WGS sequence"/>
</dbReference>
<evidence type="ECO:0000313" key="2">
    <source>
        <dbReference type="Proteomes" id="UP000199245"/>
    </source>
</evidence>
<sequence length="205" mass="23388">MDLPEKIAELDARKVREMFKNFVERKMEVEWKDGLPVRNVRRMTPSVIETDLGVPPAEAELIQAKLIAEGYLEPEKFTPTRLGMALAQHSDRPKISRAEAEAILTRVLDWADRTNAVPDARVKVKMIHLYGSLERGAAEVGDVDLFVEFTTMDLGPDLMPEDQEREQELGEELVAISEYLSPSSFIDRMLMEDVSMRQVFPRVSR</sequence>
<gene>
    <name evidence="1" type="ORF">SAMN05216337_1007145</name>
</gene>
<organism evidence="1 2">
    <name type="scientific">Bradyrhizobium brasilense</name>
    <dbReference type="NCBI Taxonomy" id="1419277"/>
    <lineage>
        <taxon>Bacteria</taxon>
        <taxon>Pseudomonadati</taxon>
        <taxon>Pseudomonadota</taxon>
        <taxon>Alphaproteobacteria</taxon>
        <taxon>Hyphomicrobiales</taxon>
        <taxon>Nitrobacteraceae</taxon>
        <taxon>Bradyrhizobium</taxon>
    </lineage>
</organism>
<reference evidence="1 2" key="1">
    <citation type="submission" date="2016-10" db="EMBL/GenBank/DDBJ databases">
        <authorList>
            <person name="de Groot N.N."/>
        </authorList>
    </citation>
    <scope>NUCLEOTIDE SEQUENCE [LARGE SCALE GENOMIC DNA]</scope>
    <source>
        <strain evidence="1 2">R5</strain>
    </source>
</reference>